<evidence type="ECO:0000256" key="1">
    <source>
        <dbReference type="SAM" id="MobiDB-lite"/>
    </source>
</evidence>
<keyword evidence="3" id="KW-0614">Plasmid</keyword>
<dbReference type="EMBL" id="CP044332">
    <property type="protein sequence ID" value="QGM99899.1"/>
    <property type="molecule type" value="Genomic_DNA"/>
</dbReference>
<name>A0A6B8MEB1_9HYPH</name>
<dbReference type="InterPro" id="IPR025668">
    <property type="entry name" value="Tnp_DDE_dom"/>
</dbReference>
<evidence type="ECO:0000259" key="2">
    <source>
        <dbReference type="Pfam" id="PF13586"/>
    </source>
</evidence>
<geneLocation type="plasmid" evidence="3">
    <name>unnamed1</name>
</geneLocation>
<evidence type="ECO:0000313" key="3">
    <source>
        <dbReference type="EMBL" id="QGM99899.1"/>
    </source>
</evidence>
<dbReference type="Proteomes" id="UP000422569">
    <property type="component" value="Plasmid unnamed1"/>
</dbReference>
<proteinExistence type="predicted"/>
<dbReference type="AlphaFoldDB" id="A0A6B8MEB1"/>
<accession>A0A6B8MEB1</accession>
<gene>
    <name evidence="3" type="ORF">F7D14_20070</name>
</gene>
<evidence type="ECO:0000313" key="4">
    <source>
        <dbReference type="Proteomes" id="UP000422569"/>
    </source>
</evidence>
<sequence>MRSYSAFLPPTRRSGQPHPPRRHQIDNNVQRFVERTFGWINRARRLAKDFEATTKSSLAWLLVALAFLLVRRLATRVLHNG</sequence>
<dbReference type="Pfam" id="PF13586">
    <property type="entry name" value="DDE_Tnp_1_2"/>
    <property type="match status" value="1"/>
</dbReference>
<feature type="domain" description="Transposase DDE" evidence="2">
    <location>
        <begin position="15"/>
        <end position="68"/>
    </location>
</feature>
<dbReference type="KEGG" id="mpar:F7D14_20070"/>
<reference evidence="3 4" key="1">
    <citation type="submission" date="2019-09" db="EMBL/GenBank/DDBJ databases">
        <title>Isolation and complete genome sequencing of Methylocystis species.</title>
        <authorList>
            <person name="Rumah B.L."/>
            <person name="Stead C.E."/>
            <person name="Stevens B.C."/>
            <person name="Minton N.P."/>
            <person name="Grosse-Honebrink A."/>
            <person name="Zhang Y."/>
        </authorList>
    </citation>
    <scope>NUCLEOTIDE SEQUENCE [LARGE SCALE GENOMIC DNA]</scope>
    <source>
        <strain evidence="3 4">BRCS2</strain>
        <plasmid evidence="3 4">unnamed1</plasmid>
    </source>
</reference>
<organism evidence="3 4">
    <name type="scientific">Methylocystis parvus</name>
    <dbReference type="NCBI Taxonomy" id="134"/>
    <lineage>
        <taxon>Bacteria</taxon>
        <taxon>Pseudomonadati</taxon>
        <taxon>Pseudomonadota</taxon>
        <taxon>Alphaproteobacteria</taxon>
        <taxon>Hyphomicrobiales</taxon>
        <taxon>Methylocystaceae</taxon>
        <taxon>Methylocystis</taxon>
    </lineage>
</organism>
<feature type="region of interest" description="Disordered" evidence="1">
    <location>
        <begin position="1"/>
        <end position="24"/>
    </location>
</feature>
<keyword evidence="4" id="KW-1185">Reference proteome</keyword>
<protein>
    <submittedName>
        <fullName evidence="3">Transposase</fullName>
    </submittedName>
</protein>